<dbReference type="GO" id="GO:0070939">
    <property type="term" value="C:Dsl1/NZR complex"/>
    <property type="evidence" value="ECO:0007669"/>
    <property type="project" value="InterPro"/>
</dbReference>
<evidence type="ECO:0000313" key="1">
    <source>
        <dbReference type="EMBL" id="KAF5323348.1"/>
    </source>
</evidence>
<evidence type="ECO:0000313" key="2">
    <source>
        <dbReference type="Proteomes" id="UP000541558"/>
    </source>
</evidence>
<dbReference type="PANTHER" id="PTHR13520:SF0">
    <property type="entry name" value="RAD50-INTERACTING PROTEIN 1"/>
    <property type="match status" value="1"/>
</dbReference>
<dbReference type="InterPro" id="IPR042042">
    <property type="entry name" value="Tip20p_domB"/>
</dbReference>
<keyword evidence="2" id="KW-1185">Reference proteome</keyword>
<dbReference type="InterPro" id="IPR007528">
    <property type="entry name" value="RINT1_Tip20"/>
</dbReference>
<dbReference type="EMBL" id="JAACJK010000166">
    <property type="protein sequence ID" value="KAF5323348.1"/>
    <property type="molecule type" value="Genomic_DNA"/>
</dbReference>
<dbReference type="GO" id="GO:0060628">
    <property type="term" value="P:regulation of ER to Golgi vesicle-mediated transport"/>
    <property type="evidence" value="ECO:0007669"/>
    <property type="project" value="TreeGrafter"/>
</dbReference>
<dbReference type="InterPro" id="IPR042044">
    <property type="entry name" value="EXOC6PINT-1/Sec15/Tip20_C_dom2"/>
</dbReference>
<dbReference type="Gene3D" id="1.20.58.670">
    <property type="entry name" value="Dsl1p vesicle tethering complex, Tip20p subunit, domain D"/>
    <property type="match status" value="1"/>
</dbReference>
<dbReference type="Gene3D" id="1.20.58.1420">
    <property type="entry name" value="Dsl1p vesicle tethering complex, Tip20p subunit, domain B"/>
    <property type="match status" value="1"/>
</dbReference>
<dbReference type="PANTHER" id="PTHR13520">
    <property type="entry name" value="RAD50-INTERACTING PROTEIN 1 RINT-1"/>
    <property type="match status" value="1"/>
</dbReference>
<organism evidence="1 2">
    <name type="scientific">Ephemerocybe angulata</name>
    <dbReference type="NCBI Taxonomy" id="980116"/>
    <lineage>
        <taxon>Eukaryota</taxon>
        <taxon>Fungi</taxon>
        <taxon>Dikarya</taxon>
        <taxon>Basidiomycota</taxon>
        <taxon>Agaricomycotina</taxon>
        <taxon>Agaricomycetes</taxon>
        <taxon>Agaricomycetidae</taxon>
        <taxon>Agaricales</taxon>
        <taxon>Agaricineae</taxon>
        <taxon>Psathyrellaceae</taxon>
        <taxon>Ephemerocybe</taxon>
    </lineage>
</organism>
<name>A0A8H5BIZ0_9AGAR</name>
<dbReference type="GO" id="GO:0006890">
    <property type="term" value="P:retrograde vesicle-mediated transport, Golgi to endoplasmic reticulum"/>
    <property type="evidence" value="ECO:0007669"/>
    <property type="project" value="InterPro"/>
</dbReference>
<dbReference type="Pfam" id="PF04437">
    <property type="entry name" value="RINT1_TIP1"/>
    <property type="match status" value="2"/>
</dbReference>
<dbReference type="Proteomes" id="UP000541558">
    <property type="component" value="Unassembled WGS sequence"/>
</dbReference>
<dbReference type="PROSITE" id="PS51386">
    <property type="entry name" value="RINT1_TIP20"/>
    <property type="match status" value="1"/>
</dbReference>
<protein>
    <submittedName>
        <fullName evidence="1">Uncharacterized protein</fullName>
    </submittedName>
</protein>
<proteinExistence type="predicted"/>
<comment type="caution">
    <text evidence="1">The sequence shown here is derived from an EMBL/GenBank/DDBJ whole genome shotgun (WGS) entry which is preliminary data.</text>
</comment>
<reference evidence="1 2" key="1">
    <citation type="journal article" date="2020" name="ISME J.">
        <title>Uncovering the hidden diversity of litter-decomposition mechanisms in mushroom-forming fungi.</title>
        <authorList>
            <person name="Floudas D."/>
            <person name="Bentzer J."/>
            <person name="Ahren D."/>
            <person name="Johansson T."/>
            <person name="Persson P."/>
            <person name="Tunlid A."/>
        </authorList>
    </citation>
    <scope>NUCLEOTIDE SEQUENCE [LARGE SCALE GENOMIC DNA]</scope>
    <source>
        <strain evidence="1 2">CBS 175.51</strain>
    </source>
</reference>
<dbReference type="GO" id="GO:0006888">
    <property type="term" value="P:endoplasmic reticulum to Golgi vesicle-mediated transport"/>
    <property type="evidence" value="ECO:0007669"/>
    <property type="project" value="InterPro"/>
</dbReference>
<accession>A0A8H5BIZ0</accession>
<sequence length="785" mass="88212">MASTILQNLLAPPSLELSVQKATSALNWEYTSLDQLDELEDVVLQAQARYNDLQSKVNISQTHLDKCLAETQTTATTHLAQVHELSHSRAALSDELSQLSKELVSVLSDGNEEPTLLEDMETHHRNLKELEHVKVYVEVVEYALRASERAVKDVQSSTAITPESLQQYGTLLHFVNKANAATSSVEDGTGQQKLHLTSFLENIRDKTWRDIKAHLYDSLATAVEQLGWPSAIDYASCAPSYRQAFETEFLKLVSLQLLGRKLHKRADFKIDEKEGIYAVEALVQPVSLRFKYHYDGKRDTNRLDKPEWYFTYVLNIAHEHHHFLDTVVQRLLSKSEYKQISAWDEFCLLLLPLLSRKVKKAAPNLLNHPSLFAHTIYQALIFDAAFVEEGFKLDNTSAGAMPESGRWGGISEVILGNPLWFNAWLQAEKKFVDDQYLEIVSSPDAWGIADEGAEEIIARDVKATNSARRIRALVDQVTDRFSPLPSPHERTQFLISVQLPVLELYKARIISALDAFESVSFAFVRSVPGALSITLPGHDTTFFLELWQDILRDPLLKKQAEGCALLPNAHFSSDVAHKTVFDEMMSRYQKVVSRAEDMTVQQVCGEIEAGLRNHFNVSTGSTANASEDGIALSQTLLGPIALLSSHLAFLRLTLPLITLTSLYRRIAGRLSEHILQRQILYRGNFSKHEGTTLQAECELWVETCHTALAGVLGGGRKRVESPWTKLLQAGRLVGADESAWDTITQATFGMESEEDWEKVMMETTGLAEMGREDVSRLLRRRDDCP</sequence>
<dbReference type="OrthoDB" id="407410at2759"/>
<gene>
    <name evidence="1" type="ORF">D9611_005804</name>
</gene>
<dbReference type="AlphaFoldDB" id="A0A8H5BIZ0"/>